<gene>
    <name evidence="2" type="ORF">HKI87_11g67890</name>
</gene>
<dbReference type="Proteomes" id="UP001472866">
    <property type="component" value="Chromosome 11"/>
</dbReference>
<evidence type="ECO:0000256" key="1">
    <source>
        <dbReference type="SAM" id="SignalP"/>
    </source>
</evidence>
<proteinExistence type="predicted"/>
<dbReference type="PANTHER" id="PTHR31497">
    <property type="entry name" value="AUTOCRINE PROLIFERATION REPRESSOR PROTEIN A"/>
    <property type="match status" value="1"/>
</dbReference>
<keyword evidence="1" id="KW-0732">Signal</keyword>
<dbReference type="EMBL" id="CP151511">
    <property type="protein sequence ID" value="WZN65232.1"/>
    <property type="molecule type" value="Genomic_DNA"/>
</dbReference>
<dbReference type="InterPro" id="IPR029058">
    <property type="entry name" value="AB_hydrolase_fold"/>
</dbReference>
<name>A0AAX4PG92_9CHLO</name>
<feature type="signal peptide" evidence="1">
    <location>
        <begin position="1"/>
        <end position="24"/>
    </location>
</feature>
<dbReference type="PANTHER" id="PTHR31497:SF0">
    <property type="entry name" value="AUTOCRINE PROLIFERATION REPRESSOR PROTEIN A"/>
    <property type="match status" value="1"/>
</dbReference>
<accession>A0AAX4PG92</accession>
<dbReference type="Pfam" id="PF10142">
    <property type="entry name" value="PhoPQ_related"/>
    <property type="match status" value="1"/>
</dbReference>
<dbReference type="InterPro" id="IPR009199">
    <property type="entry name" value="PhoPQ-act_pathogen-rel_PqaA"/>
</dbReference>
<reference evidence="2 3" key="1">
    <citation type="submission" date="2024-03" db="EMBL/GenBank/DDBJ databases">
        <title>Complete genome sequence of the green alga Chloropicon roscoffensis RCC1871.</title>
        <authorList>
            <person name="Lemieux C."/>
            <person name="Pombert J.-F."/>
            <person name="Otis C."/>
            <person name="Turmel M."/>
        </authorList>
    </citation>
    <scope>NUCLEOTIDE SEQUENCE [LARGE SCALE GENOMIC DNA]</scope>
    <source>
        <strain evidence="2 3">RCC1871</strain>
    </source>
</reference>
<dbReference type="AlphaFoldDB" id="A0AAX4PG92"/>
<feature type="chain" id="PRO_5043354524" evidence="1">
    <location>
        <begin position="25"/>
        <end position="589"/>
    </location>
</feature>
<evidence type="ECO:0000313" key="3">
    <source>
        <dbReference type="Proteomes" id="UP001472866"/>
    </source>
</evidence>
<keyword evidence="3" id="KW-1185">Reference proteome</keyword>
<sequence>MVASRCVASALLAVVVLLIAGADAARLPPSRRVGRLGRDGTFLTGSGQGLDFLSNLRVLPGEANATDLDRYMALPTPDYNWEYNASLAYEGSIPLVGKYTAYFLNMTSHRWLTDEEAGPCGLWQHAVMVVVPHNLDKSVDTAMVWPTLGNDPPGVPGDTEGDMVLVTTLAVSARQVVVAVFQTPNQECTFPQDPKHTANRSEDSLIAYTWRRYLDLMHEGDTDGRAFRWPSHVPMTMAVVRTMDATQEFLSKCDECGLKDAVPQAFIPFGASKRGWVSWMTAAVDKRVCAIAPVVMDLLHMSKGFHMWWRNYGGLSFIARDYWNEDLLKWLDTPEMDAFFSFEDPIVYKDRYTELPKLVITSTGDEFFQVMDDHLWFDEMPGNNHLLRAPNADHLEVTGISKIVPSLVTWVHTINLQRKAKAPEPVLPALTWQMWSEGEGVDQVAHINATLDLTKGWTTRPKSVHLRHATTDPNSGRLDFRWFNLDPNCALPRLWFYGSSVCPIQLVWFDDLIDPVEDSGGVLKYHASMGAPQQGGWQGFYIQFEFPGHEDIIFNLYELTFTTNTQVAIVPDTQPFPGCQGEACQGQLV</sequence>
<protein>
    <submittedName>
        <fullName evidence="2">PhoPQ-activated pathogenicity-related protein</fullName>
    </submittedName>
</protein>
<organism evidence="2 3">
    <name type="scientific">Chloropicon roscoffensis</name>
    <dbReference type="NCBI Taxonomy" id="1461544"/>
    <lineage>
        <taxon>Eukaryota</taxon>
        <taxon>Viridiplantae</taxon>
        <taxon>Chlorophyta</taxon>
        <taxon>Chloropicophyceae</taxon>
        <taxon>Chloropicales</taxon>
        <taxon>Chloropicaceae</taxon>
        <taxon>Chloropicon</taxon>
    </lineage>
</organism>
<evidence type="ECO:0000313" key="2">
    <source>
        <dbReference type="EMBL" id="WZN65232.1"/>
    </source>
</evidence>
<dbReference type="Gene3D" id="3.40.50.1820">
    <property type="entry name" value="alpha/beta hydrolase"/>
    <property type="match status" value="1"/>
</dbReference>